<sequence length="72" mass="8173">MTAAHVIPFTLDPFEEYDQLCHEHEALIAHIQRVVPEMRDSGDIAGMLDLECRDAALRERIGLVDQRIRSGT</sequence>
<proteinExistence type="predicted"/>
<evidence type="ECO:0008006" key="3">
    <source>
        <dbReference type="Google" id="ProtNLM"/>
    </source>
</evidence>
<keyword evidence="2" id="KW-1185">Reference proteome</keyword>
<accession>A0ABV7Z914</accession>
<reference evidence="2" key="1">
    <citation type="journal article" date="2019" name="Int. J. Syst. Evol. Microbiol.">
        <title>The Global Catalogue of Microorganisms (GCM) 10K type strain sequencing project: providing services to taxonomists for standard genome sequencing and annotation.</title>
        <authorList>
            <consortium name="The Broad Institute Genomics Platform"/>
            <consortium name="The Broad Institute Genome Sequencing Center for Infectious Disease"/>
            <person name="Wu L."/>
            <person name="Ma J."/>
        </authorList>
    </citation>
    <scope>NUCLEOTIDE SEQUENCE [LARGE SCALE GENOMIC DNA]</scope>
    <source>
        <strain evidence="2">CCTCC AB 2017081</strain>
    </source>
</reference>
<protein>
    <recommendedName>
        <fullName evidence="3">DUF465 domain-containing protein</fullName>
    </recommendedName>
</protein>
<dbReference type="EMBL" id="JBHRZG010000015">
    <property type="protein sequence ID" value="MFC3833858.1"/>
    <property type="molecule type" value="Genomic_DNA"/>
</dbReference>
<gene>
    <name evidence="1" type="ORF">ACFOSB_13400</name>
</gene>
<comment type="caution">
    <text evidence="1">The sequence shown here is derived from an EMBL/GenBank/DDBJ whole genome shotgun (WGS) entry which is preliminary data.</text>
</comment>
<name>A0ABV7Z914_9DEIO</name>
<organism evidence="1 2">
    <name type="scientific">Deinococcus rufus</name>
    <dbReference type="NCBI Taxonomy" id="2136097"/>
    <lineage>
        <taxon>Bacteria</taxon>
        <taxon>Thermotogati</taxon>
        <taxon>Deinococcota</taxon>
        <taxon>Deinococci</taxon>
        <taxon>Deinococcales</taxon>
        <taxon>Deinococcaceae</taxon>
        <taxon>Deinococcus</taxon>
    </lineage>
</organism>
<evidence type="ECO:0000313" key="2">
    <source>
        <dbReference type="Proteomes" id="UP001595803"/>
    </source>
</evidence>
<evidence type="ECO:0000313" key="1">
    <source>
        <dbReference type="EMBL" id="MFC3833858.1"/>
    </source>
</evidence>
<dbReference type="Proteomes" id="UP001595803">
    <property type="component" value="Unassembled WGS sequence"/>
</dbReference>
<dbReference type="RefSeq" id="WP_322475014.1">
    <property type="nucleotide sequence ID" value="NZ_JBHRZG010000015.1"/>
</dbReference>